<dbReference type="InterPro" id="IPR011050">
    <property type="entry name" value="Pectin_lyase_fold/virulence"/>
</dbReference>
<dbReference type="Gene3D" id="2.160.20.10">
    <property type="entry name" value="Single-stranded right-handed beta-helix, Pectin lyase-like"/>
    <property type="match status" value="1"/>
</dbReference>
<dbReference type="EMBL" id="DSBY01000098">
    <property type="protein sequence ID" value="HDS62965.1"/>
    <property type="molecule type" value="Genomic_DNA"/>
</dbReference>
<protein>
    <recommendedName>
        <fullName evidence="2">Right handed beta helix domain-containing protein</fullName>
    </recommendedName>
</protein>
<reference evidence="1" key="1">
    <citation type="journal article" date="2020" name="mSystems">
        <title>Genome- and Community-Level Interaction Insights into Carbon Utilization and Element Cycling Functions of Hydrothermarchaeota in Hydrothermal Sediment.</title>
        <authorList>
            <person name="Zhou Z."/>
            <person name="Liu Y."/>
            <person name="Xu W."/>
            <person name="Pan J."/>
            <person name="Luo Z.H."/>
            <person name="Li M."/>
        </authorList>
    </citation>
    <scope>NUCLEOTIDE SEQUENCE</scope>
    <source>
        <strain evidence="1">SpSt-1183</strain>
    </source>
</reference>
<gene>
    <name evidence="1" type="ORF">ENN52_02320</name>
</gene>
<sequence>MNESFSEQTPDYGYLNFSSIQDAIDGVATGGEVWVHNGTYREALVIDRSMSVLGVSAMTALDQKRPVIDVPGEAIGVEITAGNVTFSGFEVTNATEIGIFAHGADAVSIEHNLVYLLNETSPFTCGILFEDGAGACIGDNEVLVVGNSHQMGV</sequence>
<dbReference type="InterPro" id="IPR012334">
    <property type="entry name" value="Pectin_lyas_fold"/>
</dbReference>
<organism evidence="1">
    <name type="scientific">Methanofollis liminatans</name>
    <dbReference type="NCBI Taxonomy" id="2201"/>
    <lineage>
        <taxon>Archaea</taxon>
        <taxon>Methanobacteriati</taxon>
        <taxon>Methanobacteriota</taxon>
        <taxon>Stenosarchaea group</taxon>
        <taxon>Methanomicrobia</taxon>
        <taxon>Methanomicrobiales</taxon>
        <taxon>Methanomicrobiaceae</taxon>
        <taxon>Methanofollis</taxon>
    </lineage>
</organism>
<comment type="caution">
    <text evidence="1">The sequence shown here is derived from an EMBL/GenBank/DDBJ whole genome shotgun (WGS) entry which is preliminary data.</text>
</comment>
<proteinExistence type="predicted"/>
<evidence type="ECO:0008006" key="2">
    <source>
        <dbReference type="Google" id="ProtNLM"/>
    </source>
</evidence>
<dbReference type="SUPFAM" id="SSF51126">
    <property type="entry name" value="Pectin lyase-like"/>
    <property type="match status" value="1"/>
</dbReference>
<dbReference type="AlphaFoldDB" id="A0A831LPM0"/>
<dbReference type="Proteomes" id="UP000885648">
    <property type="component" value="Unassembled WGS sequence"/>
</dbReference>
<evidence type="ECO:0000313" key="1">
    <source>
        <dbReference type="EMBL" id="HDS62965.1"/>
    </source>
</evidence>
<feature type="non-terminal residue" evidence="1">
    <location>
        <position position="153"/>
    </location>
</feature>
<name>A0A831LPM0_9EURY</name>
<accession>A0A831LPM0</accession>